<feature type="region of interest" description="Disordered" evidence="1">
    <location>
        <begin position="148"/>
        <end position="170"/>
    </location>
</feature>
<dbReference type="AlphaFoldDB" id="A0A143C774"/>
<gene>
    <name evidence="2" type="ORF">A4E84_29700</name>
</gene>
<evidence type="ECO:0000256" key="1">
    <source>
        <dbReference type="SAM" id="MobiDB-lite"/>
    </source>
</evidence>
<keyword evidence="3" id="KW-1185">Reference proteome</keyword>
<dbReference type="Proteomes" id="UP000076096">
    <property type="component" value="Chromosome"/>
</dbReference>
<protein>
    <submittedName>
        <fullName evidence="2">Uncharacterized protein</fullName>
    </submittedName>
</protein>
<evidence type="ECO:0000313" key="2">
    <source>
        <dbReference type="EMBL" id="AMW13302.1"/>
    </source>
</evidence>
<dbReference type="KEGG" id="stsi:A4E84_29700"/>
<organism evidence="2 3">
    <name type="scientific">Streptomyces qaidamensis</name>
    <dbReference type="NCBI Taxonomy" id="1783515"/>
    <lineage>
        <taxon>Bacteria</taxon>
        <taxon>Bacillati</taxon>
        <taxon>Actinomycetota</taxon>
        <taxon>Actinomycetes</taxon>
        <taxon>Kitasatosporales</taxon>
        <taxon>Streptomycetaceae</taxon>
        <taxon>Streptomyces</taxon>
        <taxon>Streptomyces aurantiacus group</taxon>
    </lineage>
</organism>
<proteinExistence type="predicted"/>
<evidence type="ECO:0000313" key="3">
    <source>
        <dbReference type="Proteomes" id="UP000076096"/>
    </source>
</evidence>
<sequence>MGAAIGGGLAGLTAVGTGLFGLRQARLQLKHQESEAARQRRFESLTERRGPRSQAYAEFVAAGQDLIDALYGQEREFHEQFEGLWENIRKRRSTVAIAGPDPVVKAAGEFADEVRSFRNDLMHRLRRGHPFNEKHRFERRLDAFTKAARTALEDEGHPPGGPSATAAPQA</sequence>
<name>A0A143C774_9ACTN</name>
<accession>A0A143C774</accession>
<dbReference type="EMBL" id="CP015098">
    <property type="protein sequence ID" value="AMW13302.1"/>
    <property type="molecule type" value="Genomic_DNA"/>
</dbReference>
<reference evidence="3" key="1">
    <citation type="submission" date="2016-04" db="EMBL/GenBank/DDBJ databases">
        <authorList>
            <person name="Zhang B."/>
        </authorList>
    </citation>
    <scope>NUCLEOTIDE SEQUENCE [LARGE SCALE GENOMIC DNA]</scope>
    <source>
        <strain evidence="3">S10</strain>
    </source>
</reference>
<dbReference type="RefSeq" id="WP_062929470.1">
    <property type="nucleotide sequence ID" value="NZ_CP015098.1"/>
</dbReference>